<keyword evidence="2" id="KW-1185">Reference proteome</keyword>
<dbReference type="InterPro" id="IPR014845">
    <property type="entry name" value="GYD/TTHA1554"/>
</dbReference>
<reference evidence="1 2" key="1">
    <citation type="submission" date="2018-05" db="EMBL/GenBank/DDBJ databases">
        <title>Genomic Encyclopedia of Type Strains, Phase IV (KMG-IV): sequencing the most valuable type-strain genomes for metagenomic binning, comparative biology and taxonomic classification.</title>
        <authorList>
            <person name="Goeker M."/>
        </authorList>
    </citation>
    <scope>NUCLEOTIDE SEQUENCE [LARGE SCALE GENOMIC DNA]</scope>
    <source>
        <strain evidence="1 2">DSM 103371</strain>
    </source>
</reference>
<evidence type="ECO:0000313" key="2">
    <source>
        <dbReference type="Proteomes" id="UP000245390"/>
    </source>
</evidence>
<proteinExistence type="predicted"/>
<dbReference type="EMBL" id="QGGV01000001">
    <property type="protein sequence ID" value="PWK58748.1"/>
    <property type="molecule type" value="Genomic_DNA"/>
</dbReference>
<name>A0A316GCT4_9RHOB</name>
<protein>
    <submittedName>
        <fullName evidence="1">Uncharacterized protein with GYD domain</fullName>
    </submittedName>
</protein>
<comment type="caution">
    <text evidence="1">The sequence shown here is derived from an EMBL/GenBank/DDBJ whole genome shotgun (WGS) entry which is preliminary data.</text>
</comment>
<dbReference type="KEGG" id="salo:EF888_04250"/>
<accession>A0A316GCT4</accession>
<dbReference type="AlphaFoldDB" id="A0A316GCT4"/>
<dbReference type="Pfam" id="PF08734">
    <property type="entry name" value="GYD"/>
    <property type="match status" value="1"/>
</dbReference>
<dbReference type="Proteomes" id="UP000245390">
    <property type="component" value="Unassembled WGS sequence"/>
</dbReference>
<organism evidence="1 2">
    <name type="scientific">Silicimonas algicola</name>
    <dbReference type="NCBI Taxonomy" id="1826607"/>
    <lineage>
        <taxon>Bacteria</taxon>
        <taxon>Pseudomonadati</taxon>
        <taxon>Pseudomonadota</taxon>
        <taxon>Alphaproteobacteria</taxon>
        <taxon>Rhodobacterales</taxon>
        <taxon>Paracoccaceae</taxon>
    </lineage>
</organism>
<sequence>MPFYMFTGRYTTASIKSLVAEPDDREAAARKLIEALGGKLHNLFFCFGQDDIIALIEAPDDETMAAGALIIGASGVMSGGSTTKLMTAKEAMKAMKKAGKASGAYKPVGG</sequence>
<gene>
    <name evidence="1" type="ORF">C8D95_101563</name>
</gene>
<dbReference type="RefSeq" id="WP_109757602.1">
    <property type="nucleotide sequence ID" value="NZ_CP034588.1"/>
</dbReference>
<evidence type="ECO:0000313" key="1">
    <source>
        <dbReference type="EMBL" id="PWK58748.1"/>
    </source>
</evidence>
<dbReference type="OrthoDB" id="165683at2"/>